<proteinExistence type="inferred from homology"/>
<gene>
    <name evidence="4" type="ORF">GCM10007932_33350</name>
</gene>
<evidence type="ECO:0000256" key="2">
    <source>
        <dbReference type="SAM" id="Coils"/>
    </source>
</evidence>
<dbReference type="AlphaFoldDB" id="A0AAV5NTN0"/>
<dbReference type="InterPro" id="IPR058627">
    <property type="entry name" value="MdtA-like_C"/>
</dbReference>
<dbReference type="RefSeq" id="WP_126608636.1">
    <property type="nucleotide sequence ID" value="NZ_AP025145.1"/>
</dbReference>
<sequence>MSKKLLRWLAPVVILGGAYGAFNVIAANGPEAEEKKEVVTIPLVQAENIFPSDHQVIISSFGEISPVEQTRLSAQVSGEVTSWHPNFVAGGIVKRGEVLFQLERDNYEAAVLQAEASLASAKASLIEEQAKAKVAEKQARKLNKKQVTDLYLRKPQVLSAQAQVKSAQAGLKRARRDLENCTVIAPYDALVVSRNIGVGQYVSAGSEVAQLNNIEAAEVSIPIAGFDSSFLPETLRGIRATVIEKGVRSIEREGFISRDLGIVDSSTRMVNLVVQIEDPYGVNSNRPILKFGSYVQVRFAGKELKHIYRLPQELVNNRTVWIVNEENQLEPRTVNVLREEGEFFLIGSGIKEKDQVVLTLPEYPQKGMNVEIAQSGSESASVAK</sequence>
<comment type="similarity">
    <text evidence="1">Belongs to the membrane fusion protein (MFP) (TC 8.A.1) family.</text>
</comment>
<dbReference type="Gene3D" id="2.40.420.20">
    <property type="match status" value="1"/>
</dbReference>
<dbReference type="InterPro" id="IPR006143">
    <property type="entry name" value="RND_pump_MFP"/>
</dbReference>
<name>A0AAV5NTN0_9VIBR</name>
<reference evidence="5" key="1">
    <citation type="journal article" date="2019" name="Int. J. Syst. Evol. Microbiol.">
        <title>The Global Catalogue of Microorganisms (GCM) 10K type strain sequencing project: providing services to taxonomists for standard genome sequencing and annotation.</title>
        <authorList>
            <consortium name="The Broad Institute Genomics Platform"/>
            <consortium name="The Broad Institute Genome Sequencing Center for Infectious Disease"/>
            <person name="Wu L."/>
            <person name="Ma J."/>
        </authorList>
    </citation>
    <scope>NUCLEOTIDE SEQUENCE [LARGE SCALE GENOMIC DNA]</scope>
    <source>
        <strain evidence="5">NBRC 15640</strain>
    </source>
</reference>
<feature type="domain" description="Multidrug resistance protein MdtA-like C-terminal permuted SH3" evidence="3">
    <location>
        <begin position="313"/>
        <end position="357"/>
    </location>
</feature>
<dbReference type="Gene3D" id="2.40.30.170">
    <property type="match status" value="1"/>
</dbReference>
<dbReference type="EMBL" id="BSNX01000041">
    <property type="protein sequence ID" value="GLQ73975.1"/>
    <property type="molecule type" value="Genomic_DNA"/>
</dbReference>
<evidence type="ECO:0000313" key="4">
    <source>
        <dbReference type="EMBL" id="GLQ73975.1"/>
    </source>
</evidence>
<dbReference type="Proteomes" id="UP001156690">
    <property type="component" value="Unassembled WGS sequence"/>
</dbReference>
<evidence type="ECO:0000313" key="5">
    <source>
        <dbReference type="Proteomes" id="UP001156690"/>
    </source>
</evidence>
<dbReference type="GO" id="GO:1990281">
    <property type="term" value="C:efflux pump complex"/>
    <property type="evidence" value="ECO:0007669"/>
    <property type="project" value="TreeGrafter"/>
</dbReference>
<dbReference type="SUPFAM" id="SSF111369">
    <property type="entry name" value="HlyD-like secretion proteins"/>
    <property type="match status" value="1"/>
</dbReference>
<evidence type="ECO:0000256" key="1">
    <source>
        <dbReference type="ARBA" id="ARBA00009477"/>
    </source>
</evidence>
<keyword evidence="5" id="KW-1185">Reference proteome</keyword>
<protein>
    <submittedName>
        <fullName evidence="4">Membrane protein</fullName>
    </submittedName>
</protein>
<dbReference type="GO" id="GO:0015562">
    <property type="term" value="F:efflux transmembrane transporter activity"/>
    <property type="evidence" value="ECO:0007669"/>
    <property type="project" value="TreeGrafter"/>
</dbReference>
<accession>A0AAV5NTN0</accession>
<organism evidence="4 5">
    <name type="scientific">Vibrio penaeicida</name>
    <dbReference type="NCBI Taxonomy" id="104609"/>
    <lineage>
        <taxon>Bacteria</taxon>
        <taxon>Pseudomonadati</taxon>
        <taxon>Pseudomonadota</taxon>
        <taxon>Gammaproteobacteria</taxon>
        <taxon>Vibrionales</taxon>
        <taxon>Vibrionaceae</taxon>
        <taxon>Vibrio</taxon>
    </lineage>
</organism>
<dbReference type="PANTHER" id="PTHR30469:SF12">
    <property type="entry name" value="MULTIDRUG RESISTANCE PROTEIN MDTA"/>
    <property type="match status" value="1"/>
</dbReference>
<dbReference type="Gene3D" id="1.10.287.470">
    <property type="entry name" value="Helix hairpin bin"/>
    <property type="match status" value="1"/>
</dbReference>
<evidence type="ECO:0000259" key="3">
    <source>
        <dbReference type="Pfam" id="PF25967"/>
    </source>
</evidence>
<comment type="caution">
    <text evidence="4">The sequence shown here is derived from an EMBL/GenBank/DDBJ whole genome shotgun (WGS) entry which is preliminary data.</text>
</comment>
<dbReference type="Pfam" id="PF25967">
    <property type="entry name" value="RND-MFP_C"/>
    <property type="match status" value="1"/>
</dbReference>
<feature type="coiled-coil region" evidence="2">
    <location>
        <begin position="104"/>
        <end position="145"/>
    </location>
</feature>
<dbReference type="Gene3D" id="2.40.50.100">
    <property type="match status" value="1"/>
</dbReference>
<keyword evidence="2" id="KW-0175">Coiled coil</keyword>
<dbReference type="NCBIfam" id="TIGR01730">
    <property type="entry name" value="RND_mfp"/>
    <property type="match status" value="1"/>
</dbReference>
<dbReference type="PANTHER" id="PTHR30469">
    <property type="entry name" value="MULTIDRUG RESISTANCE PROTEIN MDTA"/>
    <property type="match status" value="1"/>
</dbReference>